<comment type="similarity">
    <text evidence="1">Belongs to the mTERF family.</text>
</comment>
<keyword evidence="2" id="KW-0805">Transcription regulation</keyword>
<gene>
    <name evidence="4" type="ORF">CR513_45353</name>
</gene>
<evidence type="ECO:0000256" key="2">
    <source>
        <dbReference type="ARBA" id="ARBA00022472"/>
    </source>
</evidence>
<dbReference type="EMBL" id="QJKJ01010036">
    <property type="protein sequence ID" value="RDX74844.1"/>
    <property type="molecule type" value="Genomic_DNA"/>
</dbReference>
<dbReference type="PANTHER" id="PTHR13068">
    <property type="entry name" value="CGI-12 PROTEIN-RELATED"/>
    <property type="match status" value="1"/>
</dbReference>
<sequence length="440" mass="50153">MVNSQTGKAILRLTFPTLRCDSLLKHKLNPHSLLASKLSTVSEPNSFTVSYLVTHCGFSPESALSTSRKLRFDNPQKADSVLAFFTRQGFSAAQIHGIVKREHRILLCDPNKVLVPKFEFLRSKGASNAEIVHMVSKGPRFLSRSLENHIVPAYDFVRGFLQSDKQIIACLYRNSCFFSDGRVTLNARMLLDNGVKRSNIAKLLRMWPSILCSCNLSDTVRELKEMGFDSSTSTFSVALLAKRTVNKTKWGEKVETFKKWGWSQEDVLAAFKRQPYCMLTSPDKINAVLGFWVNRLGCHSRQLVKSPVIFQLSLQKRIVPRALVVKFLADKGLRKKGASMITPILVTEQVFLDKFVRRFEKDSSRLLKMYEERICLRIFVVFLLHKLNKGKVNLLVKERMDHICEILANFSLNWKLHITMGKEPFKEADAHGNIKVCVPE</sequence>
<name>A0A371F977_MUCPR</name>
<evidence type="ECO:0000313" key="4">
    <source>
        <dbReference type="EMBL" id="RDX74844.1"/>
    </source>
</evidence>
<dbReference type="Pfam" id="PF02536">
    <property type="entry name" value="mTERF"/>
    <property type="match status" value="1"/>
</dbReference>
<dbReference type="SMART" id="SM00733">
    <property type="entry name" value="Mterf"/>
    <property type="match status" value="5"/>
</dbReference>
<accession>A0A371F977</accession>
<dbReference type="InterPro" id="IPR038538">
    <property type="entry name" value="MTERF_sf"/>
</dbReference>
<comment type="caution">
    <text evidence="4">The sequence shown here is derived from an EMBL/GenBank/DDBJ whole genome shotgun (WGS) entry which is preliminary data.</text>
</comment>
<dbReference type="STRING" id="157652.A0A371F977"/>
<dbReference type="PANTHER" id="PTHR13068:SF166">
    <property type="entry name" value="TRANSCRIPTION TERMINATION FACTOR MTERF15, MITOCHONDRIAL-LIKE"/>
    <property type="match status" value="1"/>
</dbReference>
<evidence type="ECO:0000256" key="3">
    <source>
        <dbReference type="ARBA" id="ARBA00022946"/>
    </source>
</evidence>
<keyword evidence="3" id="KW-0809">Transit peptide</keyword>
<dbReference type="Proteomes" id="UP000257109">
    <property type="component" value="Unassembled WGS sequence"/>
</dbReference>
<reference evidence="4" key="1">
    <citation type="submission" date="2018-05" db="EMBL/GenBank/DDBJ databases">
        <title>Draft genome of Mucuna pruriens seed.</title>
        <authorList>
            <person name="Nnadi N.E."/>
            <person name="Vos R."/>
            <person name="Hasami M.H."/>
            <person name="Devisetty U.K."/>
            <person name="Aguiy J.C."/>
        </authorList>
    </citation>
    <scope>NUCLEOTIDE SEQUENCE [LARGE SCALE GENOMIC DNA]</scope>
    <source>
        <strain evidence="4">JCA_2017</strain>
    </source>
</reference>
<dbReference type="GO" id="GO:0006353">
    <property type="term" value="P:DNA-templated transcription termination"/>
    <property type="evidence" value="ECO:0007669"/>
    <property type="project" value="UniProtKB-KW"/>
</dbReference>
<keyword evidence="5" id="KW-1185">Reference proteome</keyword>
<dbReference type="FunFam" id="1.25.70.10:FF:000001">
    <property type="entry name" value="Mitochondrial transcription termination factor-like"/>
    <property type="match status" value="1"/>
</dbReference>
<dbReference type="GO" id="GO:0003676">
    <property type="term" value="F:nucleic acid binding"/>
    <property type="evidence" value="ECO:0007669"/>
    <property type="project" value="InterPro"/>
</dbReference>
<organism evidence="4 5">
    <name type="scientific">Mucuna pruriens</name>
    <name type="common">Velvet bean</name>
    <name type="synonym">Dolichos pruriens</name>
    <dbReference type="NCBI Taxonomy" id="157652"/>
    <lineage>
        <taxon>Eukaryota</taxon>
        <taxon>Viridiplantae</taxon>
        <taxon>Streptophyta</taxon>
        <taxon>Embryophyta</taxon>
        <taxon>Tracheophyta</taxon>
        <taxon>Spermatophyta</taxon>
        <taxon>Magnoliopsida</taxon>
        <taxon>eudicotyledons</taxon>
        <taxon>Gunneridae</taxon>
        <taxon>Pentapetalae</taxon>
        <taxon>rosids</taxon>
        <taxon>fabids</taxon>
        <taxon>Fabales</taxon>
        <taxon>Fabaceae</taxon>
        <taxon>Papilionoideae</taxon>
        <taxon>50 kb inversion clade</taxon>
        <taxon>NPAAA clade</taxon>
        <taxon>indigoferoid/millettioid clade</taxon>
        <taxon>Phaseoleae</taxon>
        <taxon>Mucuna</taxon>
    </lineage>
</organism>
<dbReference type="InterPro" id="IPR003690">
    <property type="entry name" value="MTERF"/>
</dbReference>
<evidence type="ECO:0000256" key="1">
    <source>
        <dbReference type="ARBA" id="ARBA00007692"/>
    </source>
</evidence>
<dbReference type="AlphaFoldDB" id="A0A371F977"/>
<keyword evidence="2" id="KW-0806">Transcription termination</keyword>
<dbReference type="Gene3D" id="1.25.70.10">
    <property type="entry name" value="Transcription termination factor 3, mitochondrial"/>
    <property type="match status" value="1"/>
</dbReference>
<feature type="non-terminal residue" evidence="4">
    <location>
        <position position="1"/>
    </location>
</feature>
<keyword evidence="2" id="KW-0804">Transcription</keyword>
<evidence type="ECO:0000313" key="5">
    <source>
        <dbReference type="Proteomes" id="UP000257109"/>
    </source>
</evidence>
<proteinExistence type="inferred from homology"/>
<protein>
    <submittedName>
        <fullName evidence="4">Uncharacterized protein</fullName>
    </submittedName>
</protein>
<dbReference type="OrthoDB" id="637682at2759"/>